<dbReference type="GeneID" id="27671903"/>
<proteinExistence type="predicted"/>
<reference evidence="2 3" key="1">
    <citation type="journal article" date="2014" name="BMC Genomics">
        <title>Comparative genomics of the major fungal agents of human and animal Sporotrichosis: Sporothrix schenckii and Sporothrix brasiliensis.</title>
        <authorList>
            <person name="Teixeira M.M."/>
            <person name="de Almeida L.G."/>
            <person name="Kubitschek-Barreira P."/>
            <person name="Alves F.L."/>
            <person name="Kioshima E.S."/>
            <person name="Abadio A.K."/>
            <person name="Fernandes L."/>
            <person name="Derengowski L.S."/>
            <person name="Ferreira K.S."/>
            <person name="Souza R.C."/>
            <person name="Ruiz J.C."/>
            <person name="de Andrade N.C."/>
            <person name="Paes H.C."/>
            <person name="Nicola A.M."/>
            <person name="Albuquerque P."/>
            <person name="Gerber A.L."/>
            <person name="Martins V.P."/>
            <person name="Peconick L.D."/>
            <person name="Neto A.V."/>
            <person name="Chaucanez C.B."/>
            <person name="Silva P.A."/>
            <person name="Cunha O.L."/>
            <person name="de Oliveira F.F."/>
            <person name="dos Santos T.C."/>
            <person name="Barros A.L."/>
            <person name="Soares M.A."/>
            <person name="de Oliveira L.M."/>
            <person name="Marini M.M."/>
            <person name="Villalobos-Duno H."/>
            <person name="Cunha M.M."/>
            <person name="de Hoog S."/>
            <person name="da Silveira J.F."/>
            <person name="Henrissat B."/>
            <person name="Nino-Vega G.A."/>
            <person name="Cisalpino P.S."/>
            <person name="Mora-Montes H.M."/>
            <person name="Almeida S.R."/>
            <person name="Stajich J.E."/>
            <person name="Lopes-Bezerra L.M."/>
            <person name="Vasconcelos A.T."/>
            <person name="Felipe M.S."/>
        </authorList>
    </citation>
    <scope>NUCLEOTIDE SEQUENCE [LARGE SCALE GENOMIC DNA]</scope>
    <source>
        <strain evidence="2 3">1099-18</strain>
    </source>
</reference>
<dbReference type="KEGG" id="ssck:SPSK_10068"/>
<accession>A0A0F2M739</accession>
<reference evidence="2 3" key="2">
    <citation type="journal article" date="2015" name="Eukaryot. Cell">
        <title>Asexual propagation of a virulent clone complex in a human and feline outbreak of sporotrichosis.</title>
        <authorList>
            <person name="Teixeira Mde M."/>
            <person name="Rodrigues A.M."/>
            <person name="Tsui C.K."/>
            <person name="de Almeida L.G."/>
            <person name="Van Diepeningen A.D."/>
            <person name="van den Ende B.G."/>
            <person name="Fernandes G.F."/>
            <person name="Kano R."/>
            <person name="Hamelin R.C."/>
            <person name="Lopes-Bezerra L.M."/>
            <person name="Vasconcelos A.T."/>
            <person name="de Hoog S."/>
            <person name="de Camargo Z.P."/>
            <person name="Felipe M.S."/>
        </authorList>
    </citation>
    <scope>NUCLEOTIDE SEQUENCE [LARGE SCALE GENOMIC DNA]</scope>
    <source>
        <strain evidence="2 3">1099-18</strain>
    </source>
</reference>
<sequence length="115" mass="13001">MSRVWEYRRKTRPRAHKVVESGTANESRGQIESSSPLSTENSPILINCWEKDRGRQTLICQGWPTLSCVIPSRGLAVPEGFVAQHFGYAARELGSAWLLVLGRMAQRRQMLLMAM</sequence>
<gene>
    <name evidence="2" type="ORF">SPSK_10068</name>
</gene>
<protein>
    <submittedName>
        <fullName evidence="2">Uncharacterized protein</fullName>
    </submittedName>
</protein>
<name>A0A0F2M739_SPOSC</name>
<dbReference type="AlphaFoldDB" id="A0A0F2M739"/>
<comment type="caution">
    <text evidence="2">The sequence shown here is derived from an EMBL/GenBank/DDBJ whole genome shotgun (WGS) entry which is preliminary data.</text>
</comment>
<organism evidence="2 3">
    <name type="scientific">Sporothrix schenckii 1099-18</name>
    <dbReference type="NCBI Taxonomy" id="1397361"/>
    <lineage>
        <taxon>Eukaryota</taxon>
        <taxon>Fungi</taxon>
        <taxon>Dikarya</taxon>
        <taxon>Ascomycota</taxon>
        <taxon>Pezizomycotina</taxon>
        <taxon>Sordariomycetes</taxon>
        <taxon>Sordariomycetidae</taxon>
        <taxon>Ophiostomatales</taxon>
        <taxon>Ophiostomataceae</taxon>
        <taxon>Sporothrix</taxon>
    </lineage>
</organism>
<dbReference type="Proteomes" id="UP000033710">
    <property type="component" value="Unassembled WGS sequence"/>
</dbReference>
<dbReference type="EMBL" id="AXCR01000007">
    <property type="protein sequence ID" value="KJR85437.1"/>
    <property type="molecule type" value="Genomic_DNA"/>
</dbReference>
<dbReference type="VEuPathDB" id="FungiDB:SPSK_10068"/>
<evidence type="ECO:0000256" key="1">
    <source>
        <dbReference type="SAM" id="MobiDB-lite"/>
    </source>
</evidence>
<feature type="compositionally biased region" description="Polar residues" evidence="1">
    <location>
        <begin position="22"/>
        <end position="41"/>
    </location>
</feature>
<evidence type="ECO:0000313" key="3">
    <source>
        <dbReference type="Proteomes" id="UP000033710"/>
    </source>
</evidence>
<dbReference type="RefSeq" id="XP_016588113.1">
    <property type="nucleotide sequence ID" value="XM_016736626.1"/>
</dbReference>
<evidence type="ECO:0000313" key="2">
    <source>
        <dbReference type="EMBL" id="KJR85437.1"/>
    </source>
</evidence>
<feature type="region of interest" description="Disordered" evidence="1">
    <location>
        <begin position="16"/>
        <end position="41"/>
    </location>
</feature>